<feature type="compositionally biased region" description="Polar residues" evidence="2">
    <location>
        <begin position="405"/>
        <end position="422"/>
    </location>
</feature>
<feature type="region of interest" description="Disordered" evidence="2">
    <location>
        <begin position="1788"/>
        <end position="1838"/>
    </location>
</feature>
<feature type="compositionally biased region" description="Low complexity" evidence="2">
    <location>
        <begin position="589"/>
        <end position="600"/>
    </location>
</feature>
<reference evidence="3 4" key="1">
    <citation type="submission" date="2020-11" db="EMBL/GenBank/DDBJ databases">
        <authorList>
            <person name="Wallbank WR R."/>
            <person name="Pardo Diaz C."/>
            <person name="Kozak K."/>
            <person name="Martin S."/>
            <person name="Jiggins C."/>
            <person name="Moest M."/>
            <person name="Warren A I."/>
            <person name="Generalovic N T."/>
            <person name="Byers J.R.P. K."/>
            <person name="Montejo-Kovacevich G."/>
            <person name="Yen C E."/>
        </authorList>
    </citation>
    <scope>NUCLEOTIDE SEQUENCE [LARGE SCALE GENOMIC DNA]</scope>
</reference>
<evidence type="ECO:0000313" key="4">
    <source>
        <dbReference type="Proteomes" id="UP000594454"/>
    </source>
</evidence>
<feature type="compositionally biased region" description="Basic and acidic residues" evidence="2">
    <location>
        <begin position="2950"/>
        <end position="2964"/>
    </location>
</feature>
<feature type="compositionally biased region" description="Polar residues" evidence="2">
    <location>
        <begin position="252"/>
        <end position="265"/>
    </location>
</feature>
<feature type="compositionally biased region" description="Polar residues" evidence="2">
    <location>
        <begin position="2077"/>
        <end position="2087"/>
    </location>
</feature>
<keyword evidence="1" id="KW-0175">Coiled coil</keyword>
<feature type="compositionally biased region" description="Basic and acidic residues" evidence="2">
    <location>
        <begin position="1822"/>
        <end position="1837"/>
    </location>
</feature>
<feature type="compositionally biased region" description="Polar residues" evidence="2">
    <location>
        <begin position="297"/>
        <end position="309"/>
    </location>
</feature>
<gene>
    <name evidence="3" type="ORF">HERILL_LOCUS4070</name>
</gene>
<dbReference type="PANTHER" id="PTHR48125:SF10">
    <property type="entry name" value="OS12G0136300 PROTEIN"/>
    <property type="match status" value="1"/>
</dbReference>
<proteinExistence type="predicted"/>
<feature type="region of interest" description="Disordered" evidence="2">
    <location>
        <begin position="2918"/>
        <end position="2969"/>
    </location>
</feature>
<feature type="coiled-coil region" evidence="1">
    <location>
        <begin position="807"/>
        <end position="836"/>
    </location>
</feature>
<feature type="compositionally biased region" description="Polar residues" evidence="2">
    <location>
        <begin position="337"/>
        <end position="350"/>
    </location>
</feature>
<evidence type="ECO:0000256" key="2">
    <source>
        <dbReference type="SAM" id="MobiDB-lite"/>
    </source>
</evidence>
<name>A0A7R8UI19_HERIL</name>
<feature type="region of interest" description="Disordered" evidence="2">
    <location>
        <begin position="2264"/>
        <end position="2385"/>
    </location>
</feature>
<feature type="compositionally biased region" description="Low complexity" evidence="2">
    <location>
        <begin position="2351"/>
        <end position="2364"/>
    </location>
</feature>
<sequence length="3334" mass="372177">MDDPVEPGKSPSASKIARPIGLLVPPLACKLAQHSLKVSPNGLQRPPSASKIPRPGQLTRPLSASKIPRPISPATQFPKIRPTECQRPPSTSKVPCPSRPSSEDRNATLIHTPPSAKDATPPGSVQTPEITRDFSPAVPPSSSKARPSWVQRPLSAKIISPPNGPLTLDSSFETLTGPEEETPKQRSKGSPPLDFVPSSPRAGPSWIQRPVPRRRWRRQAPILSPQDGPNWLQRPSSGKLIADIATPEPDQSRFSEQSLGRTSASAFIPEPSFSSPKVGPSCLQKPPLFAEIAPASESPQKTFSATTPRTVEPGRLPRPYWGKEVPVSPKAGPSWLQRPSSAKAVTSLESPRTPCVDKVPPPVEGRKPRMQRWANRAPIVPNLPTPSPVGPKAVTSPKSPKTPLPVTTSPAAEQSINSSSPETGAGWLRRRPIGIAVYESPISDPSILHSPRPAKASLPPSEAGPSYPRRPPMQSRIPRPPAIPRPQSGSKLALPPDYCIRLDRPPSASKIPLPPGLSRAAVPSRIPQPPADAIEHRRTPQIARPRSISKVPLASGLSRQGTVARPPAGVRPPPACPVPSVRRPPPVARPSVVQRPAPVRRVSRGRLMPPPQLKVSASRQAKPKGPQRPGLARQKKAILEKQLQRDKELARRRIMDNKELEDHINYLERQYSKILNNLNEEIRQEEEGLQAAAILEPHDQDEDIEYLKENIKDPDTLADELEFLEAEYQAILEAIEKREDNFIKMKSAYLKAVQEAQQNISDPVLLEEHVMDIRAQLLEDLQDYDDYAGGDGGQVERVTHEQIAFDVANAERVAKLEEQNKKRKIEEATAKKIKSAKRSKIPRNAVGVRPDSFRDGLVTPSAASVSRVDKTLPKPAAGPNIIKRKMKVKMQYLRDVENAKQHIADPETLAEELEFLKTEYKNKFETIDKLEFNFLKIKSAYLKATEEARQTQRNPVKLVEQLVNLKGQLLAELRQYDIEAGGDGSEVEFITHMQIVYDVENAKKTLREKKRKKGEAGLLSEAIRAIKAGKEIVAMKKLEPHNKSFVAELVAPTAPPTSRPPAERAVTKQDINRRKAQVKEEYLRDMENAKEAIEDPEMQAIEVEFLEAEYRARIEAIEKLPVNLARMKLTYLKAVEDVRKAQRDPVKLIEELVNLKTQLVKELQEYDEYAGGIHGHWELITNDEILSDVANDQQLLARAPPTLIPLPDISGRKAKARGQYLRDIESAENNIEDPETLAEELQILKAEYRTKFEAIDNLEENFFNLKSNYLKAVREARETQRDPIKLVEDLLDIKERLFEDLQEYDKNAGGFGEFQPTTHEQIAADVARAAAKMAEEDRKREKEEIAAEMKALKQQEKSLGVAPSSSQVSLQPERPKSRAAIGLDIIGRKGKVKREYIEAIEKTKEDIKDPEDQAKAFEISKSQYETKIEAISRLENDLLRLKSSYLRAVEEARRTQRDPVKLVEYLVNLKAQLITALQQHDEYAGGEGFEFEALTDDQIATEVALAQRVARRKEEEREKKREEIAAQKAKEAKAEEVAQAAKAAREAAIRAVASAAKEAISKTAREVAAKRELGARAGKFEGAPSTPTSRLLPSRSSSRAAPSRIKIPRRRYIEATDFAGHREDVRKMYERDVVQAKEQILDPQALSKRLRSLEGDYRVKIGIINRTERELSKLKAGYLRAIKIADMVLASTQEDINTEREDELRLLQGSYLEDTKQTDLLLEELRKDYEEKGYVEDMAEDLSKSVEEKIIELAVKEDAERRQKAEDAEMLAVEPELPIEPSPTGIEKEAAEEQGAIPISPQMEELMGYEESFPRRARRKISKEPKEDEREKNEGAERMLVPRKPIMWVYDDAWVDEEAQEDLEEEKERKRKEEEARKRAAERAIVVQKLAAIAKKAKAARLAAVARARRLNRAAAQVVSPGFRKVPAIKPQTQAQKAEATVCKLKTDYSRAAQVARKGAENPDDLHNRLTALKSQILANRQAEGPIGSGEEVALNLILDWQIATEVGKARRIAELAELRKQRKQEKAEELGLERGVEAIQAPIEPPVIVCQPPTEPEAEPPRRVPTHGSSRIAPRPTSQKSAVRTASQKYIGATDVVGRKAKARQQYLRDVAEAKQTISNRQALAERLSSLESEYQAKVEMIERKDANVLKLKVNYLKAARQAQSSEVNPDQLEQRLADLKAQLVANLRRLDIETGGDGNDLGLLEDWQIAADVERAKVVAEMVEWNKEKKQQEADYALAMERQKWERADRMAQVAKAAKASREAAAAKAQQMRRKSMGAALAPPPTAGPSRMSLPGPAAVCPVQPRPAPRRALSRAPSEASQRIPAPAPRRVPSRAPSEASRKIPTPAPRRVPSRAPSEASRGVPAARSMRTPRATARVAPRVSAQSVARTASQKYIGATDVVGRKAKARQQYMRDVAEAKETISNQQALAERLAMLKDQYQAKLLLIERNDANILKLKMDYLKAAKQVQRSQLNPDQLEQHLADLKAQLVANLRRLDIEAGGDGSTLGLLEDWQIAADVERAKVVAELVEWNKEKKQDEADQALAMERQKWERADRMAQVARAAKASREAAAARAQQLRRKTMGASLQAPLAAGPSSRSLPPPRADIEVARRRSQIPIPRRPPGQPSRLSIPVAGSPSSRSLPRPRSDVQVARRRSLIPMPISRKPSGPVVSRPSSRSLPHPRADMQVARRRSLIPAPVSRQPSGDPSRRLSRPSVASVRQPGEGSRQQRSRRMQKSIEAPKPPPPSKLARTASEKYMVGTDLVKLKAKAKQEYLKALDNAKKSIKNPEELARRHRGLKEHFKLLLENIDQLDADKHKAKAKYLADVEAARQNIPDPAEFQAALSELQENLAANLVELELAAGADVRDAPNISHRQVATDVARRQRLAERAAKRKMERMQEEAEAQAFAARVKRSRASLAAPKPAAPAQPAQPWVGRLAAPPGRAPVVDRSKGSIPRDRGTPKAPAAPRLVLRKKELDPRLQQFLKEKKRAARQPKVMKKASEKYVAAAYDIKGLQVEAKKKLIEKINYLRQVIPDDVDYQNQLKILEAQYTRKLHFIKNLETYRASLQRKYYQDVTKAKETHKDEDRLNEVLDFLRQDFANRLGYIEEQAGIERKPGIQSPDARVKSEVMEVVRKSVGPGMDRPTLAERQSLAGRRPEPPPPPKPKVVKTIKVHPSRKGIPRRGVMQLVVPQQVASEMKNFREVAKRKYEEDVENAKRTVRGQEILEAHLGRLQEKYEAQLKFIERLPEKRQQLADNYALARASINSAYKTNTKLRDINLKAVTEQYKVSLAQLNDLAAGRLPGSPDDQFDELAQKIFIPPGIQAIPRGR</sequence>
<evidence type="ECO:0000256" key="1">
    <source>
        <dbReference type="SAM" id="Coils"/>
    </source>
</evidence>
<feature type="coiled-coil region" evidence="1">
    <location>
        <begin position="657"/>
        <end position="695"/>
    </location>
</feature>
<feature type="region of interest" description="Disordered" evidence="2">
    <location>
        <begin position="442"/>
        <end position="633"/>
    </location>
</feature>
<organism evidence="3 4">
    <name type="scientific">Hermetia illucens</name>
    <name type="common">Black soldier fly</name>
    <dbReference type="NCBI Taxonomy" id="343691"/>
    <lineage>
        <taxon>Eukaryota</taxon>
        <taxon>Metazoa</taxon>
        <taxon>Ecdysozoa</taxon>
        <taxon>Arthropoda</taxon>
        <taxon>Hexapoda</taxon>
        <taxon>Insecta</taxon>
        <taxon>Pterygota</taxon>
        <taxon>Neoptera</taxon>
        <taxon>Endopterygota</taxon>
        <taxon>Diptera</taxon>
        <taxon>Brachycera</taxon>
        <taxon>Stratiomyomorpha</taxon>
        <taxon>Stratiomyidae</taxon>
        <taxon>Hermetiinae</taxon>
        <taxon>Hermetia</taxon>
    </lineage>
</organism>
<protein>
    <submittedName>
        <fullName evidence="3">Uncharacterized protein</fullName>
    </submittedName>
</protein>
<feature type="compositionally biased region" description="Low complexity" evidence="2">
    <location>
        <begin position="2374"/>
        <end position="2385"/>
    </location>
</feature>
<feature type="compositionally biased region" description="Low complexity" evidence="2">
    <location>
        <begin position="2316"/>
        <end position="2341"/>
    </location>
</feature>
<feature type="region of interest" description="Disordered" evidence="2">
    <location>
        <begin position="2574"/>
        <end position="2757"/>
    </location>
</feature>
<feature type="coiled-coil region" evidence="1">
    <location>
        <begin position="1241"/>
        <end position="1358"/>
    </location>
</feature>
<feature type="compositionally biased region" description="Pro residues" evidence="2">
    <location>
        <begin position="569"/>
        <end position="588"/>
    </location>
</feature>
<keyword evidence="4" id="KW-1185">Reference proteome</keyword>
<dbReference type="Proteomes" id="UP000594454">
    <property type="component" value="Chromosome 2"/>
</dbReference>
<feature type="compositionally biased region" description="Low complexity" evidence="2">
    <location>
        <begin position="2666"/>
        <end position="2684"/>
    </location>
</feature>
<evidence type="ECO:0000313" key="3">
    <source>
        <dbReference type="EMBL" id="CAD7080937.1"/>
    </source>
</evidence>
<accession>A0A7R8UI19</accession>
<feature type="region of interest" description="Disordered" evidence="2">
    <location>
        <begin position="2053"/>
        <end position="2087"/>
    </location>
</feature>
<feature type="region of interest" description="Disordered" evidence="2">
    <location>
        <begin position="37"/>
        <end position="280"/>
    </location>
</feature>
<feature type="region of interest" description="Disordered" evidence="2">
    <location>
        <begin position="294"/>
        <end position="428"/>
    </location>
</feature>
<feature type="coiled-coil region" evidence="1">
    <location>
        <begin position="1855"/>
        <end position="1884"/>
    </location>
</feature>
<dbReference type="EMBL" id="LR899010">
    <property type="protein sequence ID" value="CAD7080937.1"/>
    <property type="molecule type" value="Genomic_DNA"/>
</dbReference>
<feature type="coiled-coil region" evidence="1">
    <location>
        <begin position="1503"/>
        <end position="1546"/>
    </location>
</feature>
<dbReference type="InParanoid" id="A0A7R8UI19"/>
<feature type="compositionally biased region" description="Low complexity" evidence="2">
    <location>
        <begin position="1584"/>
        <end position="1604"/>
    </location>
</feature>
<dbReference type="PANTHER" id="PTHR48125">
    <property type="entry name" value="LP07818P1"/>
    <property type="match status" value="1"/>
</dbReference>
<feature type="region of interest" description="Disordered" evidence="2">
    <location>
        <begin position="1578"/>
        <end position="1604"/>
    </location>
</feature>
<feature type="compositionally biased region" description="Low complexity" evidence="2">
    <location>
        <begin position="2923"/>
        <end position="2936"/>
    </location>
</feature>